<proteinExistence type="predicted"/>
<evidence type="ECO:0000313" key="2">
    <source>
        <dbReference type="Proteomes" id="UP000500890"/>
    </source>
</evidence>
<dbReference type="Proteomes" id="UP000500890">
    <property type="component" value="Chromosome"/>
</dbReference>
<accession>A0A6G8AKX8</accession>
<dbReference type="RefSeq" id="WP_166006371.1">
    <property type="nucleotide sequence ID" value="NZ_CP049886.1"/>
</dbReference>
<dbReference type="EMBL" id="CP049886">
    <property type="protein sequence ID" value="QIL45656.1"/>
    <property type="molecule type" value="Genomic_DNA"/>
</dbReference>
<dbReference type="KEGG" id="vah:G7081_00420"/>
<gene>
    <name evidence="1" type="ORF">G7081_00420</name>
</gene>
<keyword evidence="2" id="KW-1185">Reference proteome</keyword>
<name>A0A6G8AKX8_9ENTE</name>
<reference evidence="1 2" key="1">
    <citation type="submission" date="2020-03" db="EMBL/GenBank/DDBJ databases">
        <title>Vagococcus sp. nov., isolated from beetles.</title>
        <authorList>
            <person name="Hyun D.-W."/>
            <person name="Bae J.-W."/>
        </authorList>
    </citation>
    <scope>NUCLEOTIDE SEQUENCE [LARGE SCALE GENOMIC DNA]</scope>
    <source>
        <strain evidence="1 2">HDW17A</strain>
    </source>
</reference>
<dbReference type="AlphaFoldDB" id="A0A6G8AKX8"/>
<protein>
    <submittedName>
        <fullName evidence="1">YdeI/OmpD-associated family protein</fullName>
    </submittedName>
</protein>
<organism evidence="1 2">
    <name type="scientific">Vagococcus coleopterorum</name>
    <dbReference type="NCBI Taxonomy" id="2714946"/>
    <lineage>
        <taxon>Bacteria</taxon>
        <taxon>Bacillati</taxon>
        <taxon>Bacillota</taxon>
        <taxon>Bacilli</taxon>
        <taxon>Lactobacillales</taxon>
        <taxon>Enterococcaceae</taxon>
        <taxon>Vagococcus</taxon>
    </lineage>
</organism>
<evidence type="ECO:0000313" key="1">
    <source>
        <dbReference type="EMBL" id="QIL45656.1"/>
    </source>
</evidence>
<sequence length="224" mass="25526">MMETVLGKLKIKETHDLVMVGTPENYGNSPYNEVANLAELKKSARYLFIFVKDKNEFKEVVLNCDRHQLKESGYLFVVYPKLANKLGLEGVHRDEIFPMLSVDEDTGLVAGKDLKFNRMVSFDDNYTVVGLKQVDPEKEKKVKKACNEDYASHIPELAELLGQTDRGAFDFFVGLTKGYQKSWAQHVFSAKQQATQMKRLEQTVMILKAGHKSLNLYQQAQKQA</sequence>
<dbReference type="Pfam" id="PF13376">
    <property type="entry name" value="OmdA"/>
    <property type="match status" value="1"/>
</dbReference>